<protein>
    <recommendedName>
        <fullName evidence="1">CCHC-type domain-containing protein</fullName>
    </recommendedName>
</protein>
<feature type="domain" description="CCHC-type" evidence="1">
    <location>
        <begin position="161"/>
        <end position="175"/>
    </location>
</feature>
<dbReference type="PANTHER" id="PTHR46978:SF1">
    <property type="entry name" value="ZINC KNUCKLE (CCHC-TYPE) FAMILY PROTEIN"/>
    <property type="match status" value="1"/>
</dbReference>
<feature type="domain" description="CCHC-type" evidence="1">
    <location>
        <begin position="78"/>
        <end position="94"/>
    </location>
</feature>
<dbReference type="Pfam" id="PF00098">
    <property type="entry name" value="zf-CCHC"/>
    <property type="match status" value="1"/>
</dbReference>
<accession>A0A067JGJ9</accession>
<evidence type="ECO:0000259" key="1">
    <source>
        <dbReference type="SMART" id="SM00343"/>
    </source>
</evidence>
<dbReference type="PANTHER" id="PTHR46978">
    <property type="entry name" value="ZINC KNUCKLE (CCHC-TYPE) FAMILY PROTEIN"/>
    <property type="match status" value="1"/>
</dbReference>
<reference evidence="2 3" key="1">
    <citation type="journal article" date="2014" name="PLoS ONE">
        <title>Global Analysis of Gene Expression Profiles in Physic Nut (Jatropha curcas L.) Seedlings Exposed to Salt Stress.</title>
        <authorList>
            <person name="Zhang L."/>
            <person name="Zhang C."/>
            <person name="Wu P."/>
            <person name="Chen Y."/>
            <person name="Li M."/>
            <person name="Jiang H."/>
            <person name="Wu G."/>
        </authorList>
    </citation>
    <scope>NUCLEOTIDE SEQUENCE [LARGE SCALE GENOMIC DNA]</scope>
    <source>
        <strain evidence="3">cv. GZQX0401</strain>
        <tissue evidence="2">Young leaves</tissue>
    </source>
</reference>
<feature type="domain" description="CCHC-type" evidence="1">
    <location>
        <begin position="134"/>
        <end position="150"/>
    </location>
</feature>
<name>A0A067JGJ9_JATCU</name>
<dbReference type="Proteomes" id="UP000027138">
    <property type="component" value="Unassembled WGS sequence"/>
</dbReference>
<evidence type="ECO:0000313" key="2">
    <source>
        <dbReference type="EMBL" id="KDP21923.1"/>
    </source>
</evidence>
<dbReference type="Gene3D" id="4.10.60.10">
    <property type="entry name" value="Zinc finger, CCHC-type"/>
    <property type="match status" value="2"/>
</dbReference>
<dbReference type="SUPFAM" id="SSF57756">
    <property type="entry name" value="Retrovirus zinc finger-like domains"/>
    <property type="match status" value="3"/>
</dbReference>
<feature type="domain" description="CCHC-type" evidence="1">
    <location>
        <begin position="185"/>
        <end position="201"/>
    </location>
</feature>
<gene>
    <name evidence="2" type="ORF">JCGZ_03061</name>
</gene>
<organism evidence="2 3">
    <name type="scientific">Jatropha curcas</name>
    <name type="common">Barbados nut</name>
    <dbReference type="NCBI Taxonomy" id="180498"/>
    <lineage>
        <taxon>Eukaryota</taxon>
        <taxon>Viridiplantae</taxon>
        <taxon>Streptophyta</taxon>
        <taxon>Embryophyta</taxon>
        <taxon>Tracheophyta</taxon>
        <taxon>Spermatophyta</taxon>
        <taxon>Magnoliopsida</taxon>
        <taxon>eudicotyledons</taxon>
        <taxon>Gunneridae</taxon>
        <taxon>Pentapetalae</taxon>
        <taxon>rosids</taxon>
        <taxon>fabids</taxon>
        <taxon>Malpighiales</taxon>
        <taxon>Euphorbiaceae</taxon>
        <taxon>Crotonoideae</taxon>
        <taxon>Jatropheae</taxon>
        <taxon>Jatropha</taxon>
    </lineage>
</organism>
<dbReference type="SMART" id="SM00343">
    <property type="entry name" value="ZnF_C2HC"/>
    <property type="match status" value="5"/>
</dbReference>
<proteinExistence type="predicted"/>
<sequence>MRKTTIWLEAQALINSKSRKRKRYEKNNNKVDTAKEAPKHINTVENIETESFEMKDNIVLRQLLKPRYFDPPSDCRVACSSCGEEGYVAVRCKLRNQKKPSFVCGSSEHIWRRCKQRRILQLEKDQENQSNPDTCLRCWGSGHDMFSCRSDSSLDDLKEIQCYVCRKFGHLCCPDFPNLSPTELSCYNCGESGHLGSDDGKGTDDFRISQ</sequence>
<dbReference type="OrthoDB" id="427960at2759"/>
<dbReference type="InterPro" id="IPR001878">
    <property type="entry name" value="Znf_CCHC"/>
</dbReference>
<dbReference type="GO" id="GO:0003676">
    <property type="term" value="F:nucleic acid binding"/>
    <property type="evidence" value="ECO:0007669"/>
    <property type="project" value="InterPro"/>
</dbReference>
<dbReference type="STRING" id="180498.A0A067JGJ9"/>
<dbReference type="AlphaFoldDB" id="A0A067JGJ9"/>
<dbReference type="InterPro" id="IPR036875">
    <property type="entry name" value="Znf_CCHC_sf"/>
</dbReference>
<dbReference type="EMBL" id="KK915542">
    <property type="protein sequence ID" value="KDP21923.1"/>
    <property type="molecule type" value="Genomic_DNA"/>
</dbReference>
<keyword evidence="3" id="KW-1185">Reference proteome</keyword>
<feature type="domain" description="CCHC-type" evidence="1">
    <location>
        <begin position="102"/>
        <end position="116"/>
    </location>
</feature>
<evidence type="ECO:0000313" key="3">
    <source>
        <dbReference type="Proteomes" id="UP000027138"/>
    </source>
</evidence>
<dbReference type="GO" id="GO:0008270">
    <property type="term" value="F:zinc ion binding"/>
    <property type="evidence" value="ECO:0007669"/>
    <property type="project" value="InterPro"/>
</dbReference>